<evidence type="ECO:0000256" key="1">
    <source>
        <dbReference type="SAM" id="SignalP"/>
    </source>
</evidence>
<feature type="signal peptide" evidence="1">
    <location>
        <begin position="1"/>
        <end position="23"/>
    </location>
</feature>
<keyword evidence="3" id="KW-1185">Reference proteome</keyword>
<dbReference type="EMBL" id="BGPR01000914">
    <property type="protein sequence ID" value="GBM40033.1"/>
    <property type="molecule type" value="Genomic_DNA"/>
</dbReference>
<name>A0A4Y2FEQ5_ARAVE</name>
<accession>A0A4Y2FEQ5</accession>
<dbReference type="Proteomes" id="UP000499080">
    <property type="component" value="Unassembled WGS sequence"/>
</dbReference>
<dbReference type="AlphaFoldDB" id="A0A4Y2FEQ5"/>
<organism evidence="2 3">
    <name type="scientific">Araneus ventricosus</name>
    <name type="common">Orbweaver spider</name>
    <name type="synonym">Epeira ventricosa</name>
    <dbReference type="NCBI Taxonomy" id="182803"/>
    <lineage>
        <taxon>Eukaryota</taxon>
        <taxon>Metazoa</taxon>
        <taxon>Ecdysozoa</taxon>
        <taxon>Arthropoda</taxon>
        <taxon>Chelicerata</taxon>
        <taxon>Arachnida</taxon>
        <taxon>Araneae</taxon>
        <taxon>Araneomorphae</taxon>
        <taxon>Entelegynae</taxon>
        <taxon>Araneoidea</taxon>
        <taxon>Araneidae</taxon>
        <taxon>Araneus</taxon>
    </lineage>
</organism>
<sequence length="195" mass="22607">MWSFAIQLSCILFSPSSLYLMMAQNIGFFVHANCNSYGGKMHPIEVAFADVHTLEVLIKTVNNTAKWTRSSDEKLNKYCSRRVHRLPHNFQGRFSWVCVINWLKEECRRRDSGLNLLVAVRGAQQKKIFQKINLPIVVLKKGFQYDLPPYERLPSYGEWTWTMTTGGFRAPTGAVVELPTLTRDAYMRDRKKKSR</sequence>
<protein>
    <submittedName>
        <fullName evidence="2">Uncharacterized protein</fullName>
    </submittedName>
</protein>
<comment type="caution">
    <text evidence="2">The sequence shown here is derived from an EMBL/GenBank/DDBJ whole genome shotgun (WGS) entry which is preliminary data.</text>
</comment>
<evidence type="ECO:0000313" key="2">
    <source>
        <dbReference type="EMBL" id="GBM40033.1"/>
    </source>
</evidence>
<feature type="chain" id="PRO_5021300231" evidence="1">
    <location>
        <begin position="24"/>
        <end position="195"/>
    </location>
</feature>
<reference evidence="2 3" key="1">
    <citation type="journal article" date="2019" name="Sci. Rep.">
        <title>Orb-weaving spider Araneus ventricosus genome elucidates the spidroin gene catalogue.</title>
        <authorList>
            <person name="Kono N."/>
            <person name="Nakamura H."/>
            <person name="Ohtoshi R."/>
            <person name="Moran D.A.P."/>
            <person name="Shinohara A."/>
            <person name="Yoshida Y."/>
            <person name="Fujiwara M."/>
            <person name="Mori M."/>
            <person name="Tomita M."/>
            <person name="Arakawa K."/>
        </authorList>
    </citation>
    <scope>NUCLEOTIDE SEQUENCE [LARGE SCALE GENOMIC DNA]</scope>
</reference>
<keyword evidence="1" id="KW-0732">Signal</keyword>
<proteinExistence type="predicted"/>
<evidence type="ECO:0000313" key="3">
    <source>
        <dbReference type="Proteomes" id="UP000499080"/>
    </source>
</evidence>
<gene>
    <name evidence="2" type="ORF">AVEN_250504_1</name>
</gene>